<accession>A0A2D3V1J0</accession>
<dbReference type="GeneID" id="35596510"/>
<feature type="compositionally biased region" description="Low complexity" evidence="1">
    <location>
        <begin position="27"/>
        <end position="38"/>
    </location>
</feature>
<dbReference type="CDD" id="cd00048">
    <property type="entry name" value="DSRM_SF"/>
    <property type="match status" value="1"/>
</dbReference>
<organism evidence="2 3">
    <name type="scientific">Ramularia collo-cygni</name>
    <dbReference type="NCBI Taxonomy" id="112498"/>
    <lineage>
        <taxon>Eukaryota</taxon>
        <taxon>Fungi</taxon>
        <taxon>Dikarya</taxon>
        <taxon>Ascomycota</taxon>
        <taxon>Pezizomycotina</taxon>
        <taxon>Dothideomycetes</taxon>
        <taxon>Dothideomycetidae</taxon>
        <taxon>Mycosphaerellales</taxon>
        <taxon>Mycosphaerellaceae</taxon>
        <taxon>Ramularia</taxon>
    </lineage>
</organism>
<feature type="compositionally biased region" description="Basic and acidic residues" evidence="1">
    <location>
        <begin position="1"/>
        <end position="20"/>
    </location>
</feature>
<evidence type="ECO:0000256" key="1">
    <source>
        <dbReference type="SAM" id="MobiDB-lite"/>
    </source>
</evidence>
<feature type="region of interest" description="Disordered" evidence="1">
    <location>
        <begin position="1"/>
        <end position="52"/>
    </location>
</feature>
<dbReference type="EMBL" id="FJUY01000001">
    <property type="protein sequence ID" value="CZT15359.1"/>
    <property type="molecule type" value="Genomic_DNA"/>
</dbReference>
<evidence type="ECO:0000313" key="2">
    <source>
        <dbReference type="EMBL" id="CZT15359.1"/>
    </source>
</evidence>
<name>A0A2D3V1J0_9PEZI</name>
<feature type="compositionally biased region" description="Basic and acidic residues" evidence="1">
    <location>
        <begin position="157"/>
        <end position="172"/>
    </location>
</feature>
<dbReference type="Proteomes" id="UP000225277">
    <property type="component" value="Unassembled WGS sequence"/>
</dbReference>
<feature type="region of interest" description="Disordered" evidence="1">
    <location>
        <begin position="139"/>
        <end position="186"/>
    </location>
</feature>
<sequence length="287" mass="32018">MADHDSRDFNTAHTGSERCQVENVDQSSSIESDSSLHSTETDHTLSSTPGGTSQTIDNFLGKKFFEYVLAEAVLATAQPNAASHQLEAKLAAIVNAFPYQDGLDEIHALKPSMGLPMGASDPGKQYSTFVTNLGTLVRQSDPRSKNDMGVMIRKRGMRDFSEARTQNKDSSNRRTSRRPQNLFHVPPSVFDDGLQFEPFTPPRQEIELARSRQHLSDSIDWVSKLNLDDQSQDSTRESRYEYRTLDNGDHIAQVNIGGTKRYFQGTAKKKGDAKQMAAEKACNFLRL</sequence>
<dbReference type="AlphaFoldDB" id="A0A2D3V1J0"/>
<reference evidence="2 3" key="1">
    <citation type="submission" date="2016-03" db="EMBL/GenBank/DDBJ databases">
        <authorList>
            <person name="Ploux O."/>
        </authorList>
    </citation>
    <scope>NUCLEOTIDE SEQUENCE [LARGE SCALE GENOMIC DNA]</scope>
    <source>
        <strain evidence="2 3">URUG2</strain>
    </source>
</reference>
<gene>
    <name evidence="2" type="ORF">RCC_01222</name>
</gene>
<keyword evidence="3" id="KW-1185">Reference proteome</keyword>
<evidence type="ECO:0000313" key="3">
    <source>
        <dbReference type="Proteomes" id="UP000225277"/>
    </source>
</evidence>
<dbReference type="SUPFAM" id="SSF54768">
    <property type="entry name" value="dsRNA-binding domain-like"/>
    <property type="match status" value="1"/>
</dbReference>
<proteinExistence type="predicted"/>
<protein>
    <submittedName>
        <fullName evidence="2">Uncharacterized protein</fullName>
    </submittedName>
</protein>
<dbReference type="RefSeq" id="XP_023622256.1">
    <property type="nucleotide sequence ID" value="XM_023766488.1"/>
</dbReference>